<evidence type="ECO:0000259" key="7">
    <source>
        <dbReference type="Pfam" id="PF12038"/>
    </source>
</evidence>
<dbReference type="PANTHER" id="PTHR13615">
    <property type="entry name" value="GLYCOSYLTRANSFERASE-LIKE 1"/>
    <property type="match status" value="1"/>
</dbReference>
<dbReference type="EC" id="2.4.1.110" evidence="4"/>
<feature type="domain" description="tRNA-queuosine alpha-mannosyltransferase N-terminal" evidence="7">
    <location>
        <begin position="19"/>
        <end position="199"/>
    </location>
</feature>
<evidence type="ECO:0000256" key="4">
    <source>
        <dbReference type="ARBA" id="ARBA00044517"/>
    </source>
</evidence>
<evidence type="ECO:0000256" key="5">
    <source>
        <dbReference type="ARBA" id="ARBA00044539"/>
    </source>
</evidence>
<dbReference type="InterPro" id="IPR022701">
    <property type="entry name" value="QTMAN_N"/>
</dbReference>
<gene>
    <name evidence="8" type="ORF">LCGC14_0008450</name>
</gene>
<evidence type="ECO:0000256" key="1">
    <source>
        <dbReference type="ARBA" id="ARBA00009481"/>
    </source>
</evidence>
<sequence>MPVTRSTASTRPSVNTGRRILLLSAYDAYSHQQWRDTLCDMFPDDQWTCLSLPPRHFAWRVRGNSLTWAFNHRQTLTDNYDLLVVTSLTDLSSLRGLVPALARLPTLVYFHENQFVYPARPTRATTPAADATQRSNQINAQITSLYTALCADHIAFNSDWNRRSFFDGLESLLSKLPDHVPPDLPQSLRSKSSVLPVPLPDQLFAGSFHNNSDTRRRHNVADDLQLAWNHRHEYDKGPELLLAIVRQLVGQGFPFRMHLLGQRFRGEPDEFPQIRSLLAAHYAHHNMTPGLDAWLPSRDEYEGVLSNSDIVLSTALHDFQGLSVLEAMARGCVPLAPAALAYPEYINPECLYSVAGLTVAEQAVSACEKITTWHRQWQNPRTCRPDIDIRRFSAGAMHEAWKTRMEGIMTGA</sequence>
<keyword evidence="3" id="KW-0808">Transferase</keyword>
<accession>A0A0F9WJU8</accession>
<evidence type="ECO:0000313" key="8">
    <source>
        <dbReference type="EMBL" id="KKO12828.1"/>
    </source>
</evidence>
<evidence type="ECO:0000256" key="2">
    <source>
        <dbReference type="ARBA" id="ARBA00022676"/>
    </source>
</evidence>
<comment type="similarity">
    <text evidence="1">Belongs to the glycosyltransferase group 1 family. Glycosyltransferase 4 subfamily.</text>
</comment>
<comment type="caution">
    <text evidence="8">The sequence shown here is derived from an EMBL/GenBank/DDBJ whole genome shotgun (WGS) entry which is preliminary data.</text>
</comment>
<evidence type="ECO:0000256" key="6">
    <source>
        <dbReference type="ARBA" id="ARBA00048439"/>
    </source>
</evidence>
<proteinExistence type="inferred from homology"/>
<dbReference type="Pfam" id="PF12038">
    <property type="entry name" value="QTMAN_N"/>
    <property type="match status" value="1"/>
</dbReference>
<dbReference type="GO" id="GO:0016438">
    <property type="term" value="F:tRNA-queuosine(34) beta-mannosyltransferase activity"/>
    <property type="evidence" value="ECO:0007669"/>
    <property type="project" value="UniProtKB-EC"/>
</dbReference>
<dbReference type="EMBL" id="LAZR01000001">
    <property type="protein sequence ID" value="KKO12828.1"/>
    <property type="molecule type" value="Genomic_DNA"/>
</dbReference>
<name>A0A0F9WJU8_9ZZZZ</name>
<evidence type="ECO:0000256" key="3">
    <source>
        <dbReference type="ARBA" id="ARBA00022679"/>
    </source>
</evidence>
<dbReference type="AlphaFoldDB" id="A0A0F9WJU8"/>
<dbReference type="SUPFAM" id="SSF53756">
    <property type="entry name" value="UDP-Glycosyltransferase/glycogen phosphorylase"/>
    <property type="match status" value="1"/>
</dbReference>
<dbReference type="Gene3D" id="3.40.50.2000">
    <property type="entry name" value="Glycogen Phosphorylase B"/>
    <property type="match status" value="1"/>
</dbReference>
<protein>
    <recommendedName>
        <fullName evidence="5">tRNA-queuosine alpha-mannosyltransferase</fullName>
        <ecNumber evidence="4">2.4.1.110</ecNumber>
    </recommendedName>
</protein>
<keyword evidence="2" id="KW-0328">Glycosyltransferase</keyword>
<reference evidence="8" key="1">
    <citation type="journal article" date="2015" name="Nature">
        <title>Complex archaea that bridge the gap between prokaryotes and eukaryotes.</title>
        <authorList>
            <person name="Spang A."/>
            <person name="Saw J.H."/>
            <person name="Jorgensen S.L."/>
            <person name="Zaremba-Niedzwiedzka K."/>
            <person name="Martijn J."/>
            <person name="Lind A.E."/>
            <person name="van Eijk R."/>
            <person name="Schleper C."/>
            <person name="Guy L."/>
            <person name="Ettema T.J."/>
        </authorList>
    </citation>
    <scope>NUCLEOTIDE SEQUENCE</scope>
</reference>
<organism evidence="8">
    <name type="scientific">marine sediment metagenome</name>
    <dbReference type="NCBI Taxonomy" id="412755"/>
    <lineage>
        <taxon>unclassified sequences</taxon>
        <taxon>metagenomes</taxon>
        <taxon>ecological metagenomes</taxon>
    </lineage>
</organism>
<dbReference type="PANTHER" id="PTHR13615:SF3">
    <property type="entry name" value="GLYCOSYLTRANSFERASE-LIKE DOMAIN-CONTAINING PROTEIN 1"/>
    <property type="match status" value="1"/>
</dbReference>
<dbReference type="InterPro" id="IPR051862">
    <property type="entry name" value="GT-like_domain_containing_1"/>
</dbReference>
<comment type="catalytic activity">
    <reaction evidence="6">
        <text>queuosine(34) in tRNA(Asp) + GDP-alpha-D-mannose = O-4''-alpha-D-mannosylqueuosine(34) in tRNA(Asp) + GDP + H(+)</text>
        <dbReference type="Rhea" id="RHEA:12885"/>
        <dbReference type="Rhea" id="RHEA-COMP:18572"/>
        <dbReference type="Rhea" id="RHEA-COMP:18581"/>
        <dbReference type="ChEBI" id="CHEBI:15378"/>
        <dbReference type="ChEBI" id="CHEBI:57527"/>
        <dbReference type="ChEBI" id="CHEBI:58189"/>
        <dbReference type="ChEBI" id="CHEBI:194431"/>
        <dbReference type="ChEBI" id="CHEBI:194442"/>
        <dbReference type="EC" id="2.4.1.110"/>
    </reaction>
    <physiologicalReaction direction="left-to-right" evidence="6">
        <dbReference type="Rhea" id="RHEA:12886"/>
    </physiologicalReaction>
</comment>